<protein>
    <recommendedName>
        <fullName evidence="12">Peptidase S1 domain-containing protein</fullName>
    </recommendedName>
</protein>
<comment type="subcellular location">
    <subcellularLocation>
        <location evidence="1">Secreted</location>
    </subcellularLocation>
</comment>
<dbReference type="EMBL" id="JARPUR010000007">
    <property type="protein sequence ID" value="KAK4872551.1"/>
    <property type="molecule type" value="Genomic_DNA"/>
</dbReference>
<dbReference type="FunFam" id="2.40.10.10:FF:000146">
    <property type="entry name" value="Serine protease 53"/>
    <property type="match status" value="1"/>
</dbReference>
<dbReference type="PANTHER" id="PTHR24256">
    <property type="entry name" value="TRYPTASE-RELATED"/>
    <property type="match status" value="1"/>
</dbReference>
<dbReference type="InterPro" id="IPR043504">
    <property type="entry name" value="Peptidase_S1_PA_chymotrypsin"/>
</dbReference>
<dbReference type="PROSITE" id="PS50240">
    <property type="entry name" value="TRYPSIN_DOM"/>
    <property type="match status" value="1"/>
</dbReference>
<dbReference type="InterPro" id="IPR001254">
    <property type="entry name" value="Trypsin_dom"/>
</dbReference>
<evidence type="ECO:0000256" key="3">
    <source>
        <dbReference type="ARBA" id="ARBA00022670"/>
    </source>
</evidence>
<evidence type="ECO:0000256" key="6">
    <source>
        <dbReference type="ARBA" id="ARBA00022825"/>
    </source>
</evidence>
<evidence type="ECO:0000313" key="13">
    <source>
        <dbReference type="EMBL" id="KAK4872551.1"/>
    </source>
</evidence>
<evidence type="ECO:0000313" key="14">
    <source>
        <dbReference type="Proteomes" id="UP001353858"/>
    </source>
</evidence>
<keyword evidence="3 10" id="KW-0645">Protease</keyword>
<proteinExistence type="inferred from homology"/>
<dbReference type="InterPro" id="IPR033116">
    <property type="entry name" value="TRYPSIN_SER"/>
</dbReference>
<reference evidence="14" key="1">
    <citation type="submission" date="2023-01" db="EMBL/GenBank/DDBJ databases">
        <title>Key to firefly adult light organ development and bioluminescence: homeobox transcription factors regulate luciferase expression and transportation to peroxisome.</title>
        <authorList>
            <person name="Fu X."/>
        </authorList>
    </citation>
    <scope>NUCLEOTIDE SEQUENCE [LARGE SCALE GENOMIC DNA]</scope>
</reference>
<evidence type="ECO:0000256" key="1">
    <source>
        <dbReference type="ARBA" id="ARBA00004613"/>
    </source>
</evidence>
<gene>
    <name evidence="13" type="ORF">RN001_014580</name>
</gene>
<evidence type="ECO:0000256" key="2">
    <source>
        <dbReference type="ARBA" id="ARBA00022525"/>
    </source>
</evidence>
<sequence length="287" mass="32067">MRSREIYVLIGILLVPLHNAFDVKHAKNNLNWKIIGGEDAPEGLYPYQASLRIKNSALRIVTETECRYKGLMRKTIYHYGFHTCGASIISPEYVLTAAHCVAYKEPNTMLVVVGTTTLNDGGDAYAVTEISWNDNFSLWHGRHDIAVLKVSPPITFSTNVNFIALQENEVEPFENVTLSGWGFLDRRDDKVSNNLQHIKLKTLETNDCNSKHEMTVTNDQICTSTQSGGGACKGDSGGPLVKMYNPNVNKQIGIVSYNDDCITGSPDVYTKISHYITWIREKCNNCV</sequence>
<organism evidence="13 14">
    <name type="scientific">Aquatica leii</name>
    <dbReference type="NCBI Taxonomy" id="1421715"/>
    <lineage>
        <taxon>Eukaryota</taxon>
        <taxon>Metazoa</taxon>
        <taxon>Ecdysozoa</taxon>
        <taxon>Arthropoda</taxon>
        <taxon>Hexapoda</taxon>
        <taxon>Insecta</taxon>
        <taxon>Pterygota</taxon>
        <taxon>Neoptera</taxon>
        <taxon>Endopterygota</taxon>
        <taxon>Coleoptera</taxon>
        <taxon>Polyphaga</taxon>
        <taxon>Elateriformia</taxon>
        <taxon>Elateroidea</taxon>
        <taxon>Lampyridae</taxon>
        <taxon>Luciolinae</taxon>
        <taxon>Aquatica</taxon>
    </lineage>
</organism>
<feature type="signal peptide" evidence="11">
    <location>
        <begin position="1"/>
        <end position="20"/>
    </location>
</feature>
<evidence type="ECO:0000256" key="5">
    <source>
        <dbReference type="ARBA" id="ARBA00022801"/>
    </source>
</evidence>
<keyword evidence="6 10" id="KW-0720">Serine protease</keyword>
<dbReference type="Pfam" id="PF00089">
    <property type="entry name" value="Trypsin"/>
    <property type="match status" value="1"/>
</dbReference>
<dbReference type="AlphaFoldDB" id="A0AAN7S694"/>
<keyword evidence="7" id="KW-0865">Zymogen</keyword>
<name>A0AAN7S694_9COLE</name>
<evidence type="ECO:0000259" key="12">
    <source>
        <dbReference type="PROSITE" id="PS50240"/>
    </source>
</evidence>
<dbReference type="SMART" id="SM00020">
    <property type="entry name" value="Tryp_SPc"/>
    <property type="match status" value="1"/>
</dbReference>
<keyword evidence="2" id="KW-0964">Secreted</keyword>
<feature type="domain" description="Peptidase S1" evidence="12">
    <location>
        <begin position="34"/>
        <end position="284"/>
    </location>
</feature>
<dbReference type="PROSITE" id="PS00135">
    <property type="entry name" value="TRYPSIN_SER"/>
    <property type="match status" value="1"/>
</dbReference>
<dbReference type="Proteomes" id="UP001353858">
    <property type="component" value="Unassembled WGS sequence"/>
</dbReference>
<dbReference type="CDD" id="cd00190">
    <property type="entry name" value="Tryp_SPc"/>
    <property type="match status" value="1"/>
</dbReference>
<evidence type="ECO:0000256" key="7">
    <source>
        <dbReference type="ARBA" id="ARBA00023145"/>
    </source>
</evidence>
<evidence type="ECO:0000256" key="10">
    <source>
        <dbReference type="RuleBase" id="RU363034"/>
    </source>
</evidence>
<accession>A0AAN7S694</accession>
<dbReference type="InterPro" id="IPR051487">
    <property type="entry name" value="Ser/Thr_Proteases_Immune/Dev"/>
</dbReference>
<evidence type="ECO:0000256" key="9">
    <source>
        <dbReference type="ARBA" id="ARBA00024195"/>
    </source>
</evidence>
<dbReference type="InterPro" id="IPR018114">
    <property type="entry name" value="TRYPSIN_HIS"/>
</dbReference>
<keyword evidence="14" id="KW-1185">Reference proteome</keyword>
<feature type="chain" id="PRO_5042977742" description="Peptidase S1 domain-containing protein" evidence="11">
    <location>
        <begin position="21"/>
        <end position="287"/>
    </location>
</feature>
<keyword evidence="8" id="KW-1015">Disulfide bond</keyword>
<dbReference type="PROSITE" id="PS00134">
    <property type="entry name" value="TRYPSIN_HIS"/>
    <property type="match status" value="1"/>
</dbReference>
<dbReference type="GO" id="GO:0006508">
    <property type="term" value="P:proteolysis"/>
    <property type="evidence" value="ECO:0007669"/>
    <property type="project" value="UniProtKB-KW"/>
</dbReference>
<evidence type="ECO:0000256" key="11">
    <source>
        <dbReference type="SAM" id="SignalP"/>
    </source>
</evidence>
<evidence type="ECO:0000256" key="8">
    <source>
        <dbReference type="ARBA" id="ARBA00023157"/>
    </source>
</evidence>
<dbReference type="InterPro" id="IPR009003">
    <property type="entry name" value="Peptidase_S1_PA"/>
</dbReference>
<dbReference type="GO" id="GO:0004252">
    <property type="term" value="F:serine-type endopeptidase activity"/>
    <property type="evidence" value="ECO:0007669"/>
    <property type="project" value="InterPro"/>
</dbReference>
<keyword evidence="5 10" id="KW-0378">Hydrolase</keyword>
<comment type="caution">
    <text evidence="13">The sequence shown here is derived from an EMBL/GenBank/DDBJ whole genome shotgun (WGS) entry which is preliminary data.</text>
</comment>
<comment type="similarity">
    <text evidence="9">Belongs to the peptidase S1 family. CLIP subfamily.</text>
</comment>
<dbReference type="PRINTS" id="PR00722">
    <property type="entry name" value="CHYMOTRYPSIN"/>
</dbReference>
<keyword evidence="4 11" id="KW-0732">Signal</keyword>
<dbReference type="GO" id="GO:0005576">
    <property type="term" value="C:extracellular region"/>
    <property type="evidence" value="ECO:0007669"/>
    <property type="project" value="UniProtKB-SubCell"/>
</dbReference>
<dbReference type="SUPFAM" id="SSF50494">
    <property type="entry name" value="Trypsin-like serine proteases"/>
    <property type="match status" value="1"/>
</dbReference>
<dbReference type="Gene3D" id="2.40.10.10">
    <property type="entry name" value="Trypsin-like serine proteases"/>
    <property type="match status" value="1"/>
</dbReference>
<evidence type="ECO:0000256" key="4">
    <source>
        <dbReference type="ARBA" id="ARBA00022729"/>
    </source>
</evidence>
<dbReference type="InterPro" id="IPR001314">
    <property type="entry name" value="Peptidase_S1A"/>
</dbReference>